<evidence type="ECO:0000313" key="3">
    <source>
        <dbReference type="Proteomes" id="UP000030647"/>
    </source>
</evidence>
<dbReference type="AlphaFoldDB" id="U4TVL9"/>
<feature type="compositionally biased region" description="Low complexity" evidence="1">
    <location>
        <begin position="29"/>
        <end position="39"/>
    </location>
</feature>
<dbReference type="HOGENOM" id="CLU_1022292_0_0_9"/>
<protein>
    <recommendedName>
        <fullName evidence="4">Lipoprotein</fullName>
    </recommendedName>
</protein>
<name>U4TVL9_9LACO</name>
<dbReference type="Proteomes" id="UP000030647">
    <property type="component" value="Unassembled WGS sequence"/>
</dbReference>
<evidence type="ECO:0000256" key="1">
    <source>
        <dbReference type="SAM" id="MobiDB-lite"/>
    </source>
</evidence>
<reference evidence="3" key="1">
    <citation type="journal article" date="2013" name="Genome Announc.">
        <title>Whole-Genome Sequencing of Lactobacillus shenzhenensis Strain LY-73T.</title>
        <authorList>
            <person name="Lin Z."/>
            <person name="Liu Z."/>
            <person name="Yang R."/>
            <person name="Zou Y."/>
            <person name="Wan D."/>
            <person name="Chen J."/>
            <person name="Guo M."/>
            <person name="Zhao J."/>
            <person name="Fang C."/>
            <person name="Yang R."/>
            <person name="Liu F."/>
        </authorList>
    </citation>
    <scope>NUCLEOTIDE SEQUENCE [LARGE SCALE GENOMIC DNA]</scope>
    <source>
        <strain evidence="3">LY-73</strain>
    </source>
</reference>
<dbReference type="eggNOG" id="ENOG503192D">
    <property type="taxonomic scope" value="Bacteria"/>
</dbReference>
<proteinExistence type="predicted"/>
<evidence type="ECO:0008006" key="4">
    <source>
        <dbReference type="Google" id="ProtNLM"/>
    </source>
</evidence>
<sequence length="272" mass="30072">MMTMRWLGRKLMTAGMVGILAWGGLSGCTPKQNQTQPPTKQEKAAKKSAPARPNYQQIAARNLAAFKAAHGSYKTFNYDPQIDAISLAPTTFAGLEKESGSTLVRALVTNWRQAETMFEQQVYTAVTLHVDQVVTGQKKLRDKTLTLVLPGGFRRYGDFAQGSAYKDPAIPDDTAVFTSNELVPLPPIGTTVVVAVGRRDPAKQYAPYAAWLKKEKLTATVECTDSSGLFWRYDPQTEKLTYNTPTRQKEIDGTWPVNQPMAQLTRDVAARL</sequence>
<evidence type="ECO:0000313" key="2">
    <source>
        <dbReference type="EMBL" id="ERL65883.1"/>
    </source>
</evidence>
<keyword evidence="3" id="KW-1185">Reference proteome</keyword>
<dbReference type="PROSITE" id="PS51257">
    <property type="entry name" value="PROKAR_LIPOPROTEIN"/>
    <property type="match status" value="1"/>
</dbReference>
<dbReference type="EMBL" id="KI271584">
    <property type="protein sequence ID" value="ERL65883.1"/>
    <property type="molecule type" value="Genomic_DNA"/>
</dbReference>
<gene>
    <name evidence="2" type="ORF">L248_1959</name>
</gene>
<feature type="region of interest" description="Disordered" evidence="1">
    <location>
        <begin position="28"/>
        <end position="52"/>
    </location>
</feature>
<organism evidence="2 3">
    <name type="scientific">Schleiferilactobacillus shenzhenensis LY-73</name>
    <dbReference type="NCBI Taxonomy" id="1231336"/>
    <lineage>
        <taxon>Bacteria</taxon>
        <taxon>Bacillati</taxon>
        <taxon>Bacillota</taxon>
        <taxon>Bacilli</taxon>
        <taxon>Lactobacillales</taxon>
        <taxon>Lactobacillaceae</taxon>
        <taxon>Schleiferilactobacillus</taxon>
    </lineage>
</organism>
<dbReference type="STRING" id="1231336.L248_1959"/>
<accession>U4TVL9</accession>